<organism evidence="2">
    <name type="scientific">Nakamurella sp. A5-74</name>
    <dbReference type="NCBI Taxonomy" id="3158264"/>
    <lineage>
        <taxon>Bacteria</taxon>
        <taxon>Bacillati</taxon>
        <taxon>Actinomycetota</taxon>
        <taxon>Actinomycetes</taxon>
        <taxon>Nakamurellales</taxon>
        <taxon>Nakamurellaceae</taxon>
        <taxon>Nakamurella</taxon>
    </lineage>
</organism>
<dbReference type="Gene3D" id="1.10.10.10">
    <property type="entry name" value="Winged helix-like DNA-binding domain superfamily/Winged helix DNA-binding domain"/>
    <property type="match status" value="1"/>
</dbReference>
<dbReference type="PANTHER" id="PTHR33164:SF57">
    <property type="entry name" value="MARR-FAMILY TRANSCRIPTIONAL REGULATOR"/>
    <property type="match status" value="1"/>
</dbReference>
<dbReference type="PANTHER" id="PTHR33164">
    <property type="entry name" value="TRANSCRIPTIONAL REGULATOR, MARR FAMILY"/>
    <property type="match status" value="1"/>
</dbReference>
<dbReference type="InterPro" id="IPR000835">
    <property type="entry name" value="HTH_MarR-typ"/>
</dbReference>
<sequence length="173" mass="18959">MTEHDRPRDVVDDSLWRPLRRLLGAMDDDIARLYQERGIRIQPSQTMLLLRLDSAGPMTIRALASSLEITHSGAGQKVKALRAAGYVAAVSGPDLRTKLVSLTPAGRELVPFLAAEWQATERAAAALELELPYALSAVVQDMRFALGRSSFHDRITAELAGLDNRSGPDEAQR</sequence>
<name>A0AAU8DML8_9ACTN</name>
<dbReference type="GO" id="GO:0006950">
    <property type="term" value="P:response to stress"/>
    <property type="evidence" value="ECO:0007669"/>
    <property type="project" value="TreeGrafter"/>
</dbReference>
<reference evidence="2" key="1">
    <citation type="submission" date="2024-05" db="EMBL/GenBank/DDBJ databases">
        <authorList>
            <person name="Cai S.Y."/>
            <person name="Jin L.M."/>
            <person name="Li H.R."/>
        </authorList>
    </citation>
    <scope>NUCLEOTIDE SEQUENCE</scope>
    <source>
        <strain evidence="2">A5-74</strain>
    </source>
</reference>
<dbReference type="AlphaFoldDB" id="A0AAU8DML8"/>
<dbReference type="SUPFAM" id="SSF46785">
    <property type="entry name" value="Winged helix' DNA-binding domain"/>
    <property type="match status" value="1"/>
</dbReference>
<dbReference type="EMBL" id="CP159218">
    <property type="protein sequence ID" value="XCG62152.1"/>
    <property type="molecule type" value="Genomic_DNA"/>
</dbReference>
<protein>
    <submittedName>
        <fullName evidence="2">MarR family transcriptional regulator</fullName>
    </submittedName>
</protein>
<accession>A0AAU8DML8</accession>
<evidence type="ECO:0000259" key="1">
    <source>
        <dbReference type="SMART" id="SM00347"/>
    </source>
</evidence>
<dbReference type="RefSeq" id="WP_353647767.1">
    <property type="nucleotide sequence ID" value="NZ_CP159218.1"/>
</dbReference>
<dbReference type="GO" id="GO:0003700">
    <property type="term" value="F:DNA-binding transcription factor activity"/>
    <property type="evidence" value="ECO:0007669"/>
    <property type="project" value="InterPro"/>
</dbReference>
<evidence type="ECO:0000313" key="2">
    <source>
        <dbReference type="EMBL" id="XCG62152.1"/>
    </source>
</evidence>
<feature type="domain" description="HTH marR-type" evidence="1">
    <location>
        <begin position="34"/>
        <end position="131"/>
    </location>
</feature>
<dbReference type="Pfam" id="PF12802">
    <property type="entry name" value="MarR_2"/>
    <property type="match status" value="1"/>
</dbReference>
<dbReference type="SMART" id="SM00347">
    <property type="entry name" value="HTH_MARR"/>
    <property type="match status" value="1"/>
</dbReference>
<proteinExistence type="predicted"/>
<dbReference type="InterPro" id="IPR036388">
    <property type="entry name" value="WH-like_DNA-bd_sf"/>
</dbReference>
<dbReference type="InterPro" id="IPR039422">
    <property type="entry name" value="MarR/SlyA-like"/>
</dbReference>
<gene>
    <name evidence="2" type="ORF">ABLG96_12785</name>
</gene>
<dbReference type="InterPro" id="IPR036390">
    <property type="entry name" value="WH_DNA-bd_sf"/>
</dbReference>